<dbReference type="AlphaFoldDB" id="A0A7S4CC28"/>
<gene>
    <name evidence="1" type="ORF">EGYM00163_LOCUS4054</name>
</gene>
<sequence>MPIRDNRAAGNRGTIMAHHVTDFTATTVPFGRWEIKRSAKNMVRCLRGYGDHPMCCRLNTVGFNFEYVSPPSHSGHGHGHSTWLEIGRVQADRKHPIQIPQGDTLPWSLKAVLR</sequence>
<reference evidence="1" key="1">
    <citation type="submission" date="2021-01" db="EMBL/GenBank/DDBJ databases">
        <authorList>
            <person name="Corre E."/>
            <person name="Pelletier E."/>
            <person name="Niang G."/>
            <person name="Scheremetjew M."/>
            <person name="Finn R."/>
            <person name="Kale V."/>
            <person name="Holt S."/>
            <person name="Cochrane G."/>
            <person name="Meng A."/>
            <person name="Brown T."/>
            <person name="Cohen L."/>
        </authorList>
    </citation>
    <scope>NUCLEOTIDE SEQUENCE</scope>
    <source>
        <strain evidence="1">CCMP1594</strain>
    </source>
</reference>
<dbReference type="EMBL" id="HBJA01012901">
    <property type="protein sequence ID" value="CAE0792938.1"/>
    <property type="molecule type" value="Transcribed_RNA"/>
</dbReference>
<evidence type="ECO:0000313" key="1">
    <source>
        <dbReference type="EMBL" id="CAE0792938.1"/>
    </source>
</evidence>
<protein>
    <submittedName>
        <fullName evidence="1">Uncharacterized protein</fullName>
    </submittedName>
</protein>
<proteinExistence type="predicted"/>
<accession>A0A7S4CC28</accession>
<organism evidence="1">
    <name type="scientific">Eutreptiella gymnastica</name>
    <dbReference type="NCBI Taxonomy" id="73025"/>
    <lineage>
        <taxon>Eukaryota</taxon>
        <taxon>Discoba</taxon>
        <taxon>Euglenozoa</taxon>
        <taxon>Euglenida</taxon>
        <taxon>Spirocuta</taxon>
        <taxon>Euglenophyceae</taxon>
        <taxon>Eutreptiales</taxon>
        <taxon>Eutreptiaceae</taxon>
        <taxon>Eutreptiella</taxon>
    </lineage>
</organism>
<name>A0A7S4CC28_9EUGL</name>